<dbReference type="EMBL" id="BMVF01000003">
    <property type="protein sequence ID" value="GHD86514.1"/>
    <property type="molecule type" value="Genomic_DNA"/>
</dbReference>
<dbReference type="CDD" id="cd03255">
    <property type="entry name" value="ABC_MJ0796_LolCDE_FtsE"/>
    <property type="match status" value="1"/>
</dbReference>
<evidence type="ECO:0000256" key="4">
    <source>
        <dbReference type="SAM" id="MobiDB-lite"/>
    </source>
</evidence>
<evidence type="ECO:0000256" key="3">
    <source>
        <dbReference type="ARBA" id="ARBA00022840"/>
    </source>
</evidence>
<dbReference type="GO" id="GO:0005524">
    <property type="term" value="F:ATP binding"/>
    <property type="evidence" value="ECO:0007669"/>
    <property type="project" value="UniProtKB-KW"/>
</dbReference>
<feature type="compositionally biased region" description="Basic and acidic residues" evidence="4">
    <location>
        <begin position="344"/>
        <end position="354"/>
    </location>
</feature>
<keyword evidence="2" id="KW-0547">Nucleotide-binding</keyword>
<evidence type="ECO:0000259" key="5">
    <source>
        <dbReference type="PROSITE" id="PS50893"/>
    </source>
</evidence>
<dbReference type="PANTHER" id="PTHR24220">
    <property type="entry name" value="IMPORT ATP-BINDING PROTEIN"/>
    <property type="match status" value="1"/>
</dbReference>
<feature type="compositionally biased region" description="Gly residues" evidence="4">
    <location>
        <begin position="291"/>
        <end position="310"/>
    </location>
</feature>
<organism evidence="6 7">
    <name type="scientific">Streptomyces naganishii JCM 4654</name>
    <dbReference type="NCBI Taxonomy" id="1306179"/>
    <lineage>
        <taxon>Bacteria</taxon>
        <taxon>Bacillati</taxon>
        <taxon>Actinomycetota</taxon>
        <taxon>Actinomycetes</taxon>
        <taxon>Kitasatosporales</taxon>
        <taxon>Streptomycetaceae</taxon>
        <taxon>Streptomyces</taxon>
    </lineage>
</organism>
<evidence type="ECO:0000256" key="2">
    <source>
        <dbReference type="ARBA" id="ARBA00022741"/>
    </source>
</evidence>
<reference evidence="6" key="1">
    <citation type="journal article" date="2014" name="Int. J. Syst. Evol. Microbiol.">
        <title>Complete genome sequence of Corynebacterium casei LMG S-19264T (=DSM 44701T), isolated from a smear-ripened cheese.</title>
        <authorList>
            <consortium name="US DOE Joint Genome Institute (JGI-PGF)"/>
            <person name="Walter F."/>
            <person name="Albersmeier A."/>
            <person name="Kalinowski J."/>
            <person name="Ruckert C."/>
        </authorList>
    </citation>
    <scope>NUCLEOTIDE SEQUENCE</scope>
    <source>
        <strain evidence="6">JCM 4654</strain>
    </source>
</reference>
<dbReference type="GO" id="GO:0016887">
    <property type="term" value="F:ATP hydrolysis activity"/>
    <property type="evidence" value="ECO:0007669"/>
    <property type="project" value="InterPro"/>
</dbReference>
<dbReference type="Gene3D" id="3.40.50.300">
    <property type="entry name" value="P-loop containing nucleotide triphosphate hydrolases"/>
    <property type="match status" value="1"/>
</dbReference>
<dbReference type="PROSITE" id="PS50893">
    <property type="entry name" value="ABC_TRANSPORTER_2"/>
    <property type="match status" value="1"/>
</dbReference>
<evidence type="ECO:0000313" key="6">
    <source>
        <dbReference type="EMBL" id="GHD86514.1"/>
    </source>
</evidence>
<sequence>MDLVTLGSAGDKAVMCQDVQGRRTIEEAVVSTPAAATPGRPLAEGTAARARGLTKAYGSGETTVLALDSVDVDIARGRFTTVMGPSGSGKSTLMHCLAGLDTVSAGQVWIGDTEITGLKDRELTRLRRDRIGFMFQSFNLIPTLNALENITLPMDIAGRKPDEEWLDRVIDTLGLRDRLKHRPSQLSGGQQQRVACARALASRPELIFADEPTGNLDSRSGLEVLGFLREAVDSLGQTVVMVTHDPGAAAHSDLVLYLADGRIVDEMEHPTAEAVLERMRLFAGAQTPAGGDDGGPGNAGGPGHAGGPAGSGRTAPVRRVDGAPRTPRIPGSTRPSRPGAAGDRFVEDGPRGTDGDGAAVEEA</sequence>
<dbReference type="GO" id="GO:0022857">
    <property type="term" value="F:transmembrane transporter activity"/>
    <property type="evidence" value="ECO:0007669"/>
    <property type="project" value="UniProtKB-ARBA"/>
</dbReference>
<dbReference type="AlphaFoldDB" id="A0A918Y1R2"/>
<keyword evidence="3" id="KW-0067">ATP-binding</keyword>
<dbReference type="SUPFAM" id="SSF52540">
    <property type="entry name" value="P-loop containing nucleoside triphosphate hydrolases"/>
    <property type="match status" value="1"/>
</dbReference>
<accession>A0A918Y1R2</accession>
<evidence type="ECO:0000313" key="7">
    <source>
        <dbReference type="Proteomes" id="UP000608955"/>
    </source>
</evidence>
<dbReference type="SMART" id="SM00382">
    <property type="entry name" value="AAA"/>
    <property type="match status" value="1"/>
</dbReference>
<keyword evidence="7" id="KW-1185">Reference proteome</keyword>
<protein>
    <recommendedName>
        <fullName evidence="5">ABC transporter domain-containing protein</fullName>
    </recommendedName>
</protein>
<dbReference type="InterPro" id="IPR003439">
    <property type="entry name" value="ABC_transporter-like_ATP-bd"/>
</dbReference>
<dbReference type="InterPro" id="IPR015854">
    <property type="entry name" value="ABC_transpr_LolD-like"/>
</dbReference>
<dbReference type="InterPro" id="IPR017911">
    <property type="entry name" value="MacB-like_ATP-bd"/>
</dbReference>
<comment type="caution">
    <text evidence="6">The sequence shown here is derived from an EMBL/GenBank/DDBJ whole genome shotgun (WGS) entry which is preliminary data.</text>
</comment>
<reference evidence="6" key="2">
    <citation type="submission" date="2020-09" db="EMBL/GenBank/DDBJ databases">
        <authorList>
            <person name="Sun Q."/>
            <person name="Ohkuma M."/>
        </authorList>
    </citation>
    <scope>NUCLEOTIDE SEQUENCE</scope>
    <source>
        <strain evidence="6">JCM 4654</strain>
    </source>
</reference>
<dbReference type="GO" id="GO:0005886">
    <property type="term" value="C:plasma membrane"/>
    <property type="evidence" value="ECO:0007669"/>
    <property type="project" value="TreeGrafter"/>
</dbReference>
<dbReference type="GO" id="GO:0098796">
    <property type="term" value="C:membrane protein complex"/>
    <property type="evidence" value="ECO:0007669"/>
    <property type="project" value="UniProtKB-ARBA"/>
</dbReference>
<keyword evidence="1" id="KW-0813">Transport</keyword>
<name>A0A918Y1R2_9ACTN</name>
<feature type="region of interest" description="Disordered" evidence="4">
    <location>
        <begin position="285"/>
        <end position="363"/>
    </location>
</feature>
<dbReference type="InterPro" id="IPR003593">
    <property type="entry name" value="AAA+_ATPase"/>
</dbReference>
<proteinExistence type="predicted"/>
<feature type="domain" description="ABC transporter" evidence="5">
    <location>
        <begin position="48"/>
        <end position="285"/>
    </location>
</feature>
<dbReference type="FunFam" id="3.40.50.300:FF:000032">
    <property type="entry name" value="Export ABC transporter ATP-binding protein"/>
    <property type="match status" value="1"/>
</dbReference>
<dbReference type="InterPro" id="IPR027417">
    <property type="entry name" value="P-loop_NTPase"/>
</dbReference>
<gene>
    <name evidence="6" type="ORF">GCM10010508_14910</name>
</gene>
<dbReference type="Pfam" id="PF00005">
    <property type="entry name" value="ABC_tran"/>
    <property type="match status" value="1"/>
</dbReference>
<evidence type="ECO:0000256" key="1">
    <source>
        <dbReference type="ARBA" id="ARBA00022448"/>
    </source>
</evidence>
<dbReference type="PANTHER" id="PTHR24220:SF685">
    <property type="entry name" value="ABC TRANSPORTER RELATED"/>
    <property type="match status" value="1"/>
</dbReference>
<dbReference type="Proteomes" id="UP000608955">
    <property type="component" value="Unassembled WGS sequence"/>
</dbReference>